<keyword evidence="1" id="KW-1133">Transmembrane helix</keyword>
<keyword evidence="1" id="KW-0812">Transmembrane</keyword>
<proteinExistence type="predicted"/>
<evidence type="ECO:0000313" key="2">
    <source>
        <dbReference type="EMBL" id="AHF18053.1"/>
    </source>
</evidence>
<dbReference type="OrthoDB" id="610933at2"/>
<dbReference type="EMBL" id="CP007035">
    <property type="protein sequence ID" value="AHF18053.1"/>
    <property type="molecule type" value="Genomic_DNA"/>
</dbReference>
<sequence>MDKEIILGNLKFKRKRYHTWLMALGIFATVLLAFNFWFIEHAEDVIEQIVEQQSKGKLRLKVEKFKFNWIKNKLEFNKAVFYSTDSSTGIVYNVNIKRITVKAKGFLPLLFSKQILIDSIHLFSPSVTLTKLQHRIKTARQKGSADSTIEEHFTVSKEMGRIAKSINDAINVLKINRFLLDDGALSLIDNTRPNETPFVLNKIHIRLDGLRVDSTTAGAHKKKQGKILFTDDIAIQTHDQNLTLPGNRHTISFKNFKITLQDKRVEFDSCSIRGIKGDSSKTAFKVYFDSLRLTNINFDTLFYSEVIKADSAFAANPKIYLDIDADQKTVKHTKRIQRIDDLIQQLVGDIMLKYVVVQNGYLNINTIRKGKANTFTSNDNDFELQGFQVRQNYERPVKVDKFIMTLHNYQTSLQNGRYATSFDSIQFLNDAIYLTKFRLREFKNGQTINDLSMPQFELKGLSWESLIYDNKFNASSAVFINPDIVYAVPHRKDGSRKSIFQTLSDVGKVMNLDALNIRNGNILLNFHSGATLKLNNASLSVIPDKLTASKEVKNIQNSVRSFTFSKALFKKNDVTAELSDVKMDNTNGIRAATLNLKGPRLDAAARTLVIHDLILDSIKRSLLLSGVSWANASINYHKALQPHPEKKAPPLFLRIQDLDAKNTTLHIYEGDKEITAVLGAVAAEKIYKRKEAGLLIERLSFSGKDFLMTAPDTRLSIEGMTIHDKERGNFKNFFYQKISGPDSVRIRIPEIAVVPDISRIMDGDLTLNKLRLSDPGITAFFSRKDSSSQQQKKKSRVLTLGDALLERPKVAIRFVNKKNETNTVKWDGSAANSFLHLLNFKSTPEQVLNVDRVQAYLTGFEFINNSNGKRYATDSNKLDIQLNNLRAERSSGNNQINWNTLLSIHSMNPLVFDSLGKNNSILKLDSGAIGNIYLSSKTINNAGEILKASTGLTMSNTSGIFITPKNRLQWHKLNLKNGFFKADSLDLRPNQDLAAYLRKKAFPGDYLSLKTGTITGGPINTSIYGTDSILMIGGIKVDEARLLSVKDKTQPDAPKYKRLPTDLILSVPVKLAIDSVQLSNTYVEYREVNAKTGRMGIIPVEHLDAGFYHIKNYDLRPHDSLLIYASADVLGTLNTRLQVQESYTNAFSPFLMQLHTGPMQLDQWNSVLLPLAGAGVSGGYLDSLNLTAKGNNNFAQGTMRMYYRGLGMRLMNSNDPAQQRLKNKIISWVANTFILRRNNAGKSSPVFFERLKDKSPINFLIKTTLSGIKSGVGIPGVKKKQRKYFKGAIKNHEGIKAH</sequence>
<keyword evidence="3" id="KW-1185">Reference proteome</keyword>
<protein>
    <submittedName>
        <fullName evidence="2">Uncharacterized protein</fullName>
    </submittedName>
</protein>
<dbReference type="eggNOG" id="ENOG502ZAS2">
    <property type="taxonomic scope" value="Bacteria"/>
</dbReference>
<name>W0F8A3_9BACT</name>
<keyword evidence="1" id="KW-0472">Membrane</keyword>
<dbReference type="KEGG" id="nso:NIASO_19505"/>
<gene>
    <name evidence="2" type="ORF">NIASO_19505</name>
</gene>
<accession>W0F8A3</accession>
<dbReference type="STRING" id="929713.NIASO_19505"/>
<reference evidence="2 3" key="1">
    <citation type="submission" date="2013-12" db="EMBL/GenBank/DDBJ databases">
        <authorList>
            <consortium name="DOE Joint Genome Institute"/>
            <person name="Eisen J."/>
            <person name="Huntemann M."/>
            <person name="Han J."/>
            <person name="Chen A."/>
            <person name="Kyrpides N."/>
            <person name="Mavromatis K."/>
            <person name="Markowitz V."/>
            <person name="Palaniappan K."/>
            <person name="Ivanova N."/>
            <person name="Schaumberg A."/>
            <person name="Pati A."/>
            <person name="Liolios K."/>
            <person name="Nordberg H.P."/>
            <person name="Cantor M.N."/>
            <person name="Hua S.X."/>
            <person name="Woyke T."/>
        </authorList>
    </citation>
    <scope>NUCLEOTIDE SEQUENCE [LARGE SCALE GENOMIC DNA]</scope>
    <source>
        <strain evidence="3">DSM 19437</strain>
    </source>
</reference>
<evidence type="ECO:0000256" key="1">
    <source>
        <dbReference type="SAM" id="Phobius"/>
    </source>
</evidence>
<dbReference type="HOGENOM" id="CLU_261676_0_0_10"/>
<evidence type="ECO:0000313" key="3">
    <source>
        <dbReference type="Proteomes" id="UP000003586"/>
    </source>
</evidence>
<dbReference type="Proteomes" id="UP000003586">
    <property type="component" value="Chromosome"/>
</dbReference>
<dbReference type="RefSeq" id="WP_025299125.1">
    <property type="nucleotide sequence ID" value="NZ_CP007035.1"/>
</dbReference>
<feature type="transmembrane region" description="Helical" evidence="1">
    <location>
        <begin position="20"/>
        <end position="39"/>
    </location>
</feature>
<organism evidence="2 3">
    <name type="scientific">Niabella soli DSM 19437</name>
    <dbReference type="NCBI Taxonomy" id="929713"/>
    <lineage>
        <taxon>Bacteria</taxon>
        <taxon>Pseudomonadati</taxon>
        <taxon>Bacteroidota</taxon>
        <taxon>Chitinophagia</taxon>
        <taxon>Chitinophagales</taxon>
        <taxon>Chitinophagaceae</taxon>
        <taxon>Niabella</taxon>
    </lineage>
</organism>